<evidence type="ECO:0000313" key="2">
    <source>
        <dbReference type="EMBL" id="GBP16851.1"/>
    </source>
</evidence>
<dbReference type="Pfam" id="PF00094">
    <property type="entry name" value="VWD"/>
    <property type="match status" value="1"/>
</dbReference>
<reference evidence="2 3" key="1">
    <citation type="journal article" date="2019" name="Commun. Biol.">
        <title>The bagworm genome reveals a unique fibroin gene that provides high tensile strength.</title>
        <authorList>
            <person name="Kono N."/>
            <person name="Nakamura H."/>
            <person name="Ohtoshi R."/>
            <person name="Tomita M."/>
            <person name="Numata K."/>
            <person name="Arakawa K."/>
        </authorList>
    </citation>
    <scope>NUCLEOTIDE SEQUENCE [LARGE SCALE GENOMIC DNA]</scope>
</reference>
<dbReference type="OrthoDB" id="6484170at2759"/>
<organism evidence="2 3">
    <name type="scientific">Eumeta variegata</name>
    <name type="common">Bagworm moth</name>
    <name type="synonym">Eumeta japonica</name>
    <dbReference type="NCBI Taxonomy" id="151549"/>
    <lineage>
        <taxon>Eukaryota</taxon>
        <taxon>Metazoa</taxon>
        <taxon>Ecdysozoa</taxon>
        <taxon>Arthropoda</taxon>
        <taxon>Hexapoda</taxon>
        <taxon>Insecta</taxon>
        <taxon>Pterygota</taxon>
        <taxon>Neoptera</taxon>
        <taxon>Endopterygota</taxon>
        <taxon>Lepidoptera</taxon>
        <taxon>Glossata</taxon>
        <taxon>Ditrysia</taxon>
        <taxon>Tineoidea</taxon>
        <taxon>Psychidae</taxon>
        <taxon>Oiketicinae</taxon>
        <taxon>Eumeta</taxon>
    </lineage>
</organism>
<evidence type="ECO:0000313" key="3">
    <source>
        <dbReference type="Proteomes" id="UP000299102"/>
    </source>
</evidence>
<dbReference type="PANTHER" id="PTHR37860:SF1">
    <property type="match status" value="1"/>
</dbReference>
<gene>
    <name evidence="2" type="ORF">EVAR_13231_1</name>
</gene>
<feature type="domain" description="VWFD" evidence="1">
    <location>
        <begin position="1107"/>
        <end position="1274"/>
    </location>
</feature>
<accession>A0A4C1TS65</accession>
<dbReference type="PANTHER" id="PTHR37860">
    <property type="entry name" value="AGAP008810-PA"/>
    <property type="match status" value="1"/>
</dbReference>
<protein>
    <submittedName>
        <fullName evidence="2">Apolipophorins</fullName>
    </submittedName>
</protein>
<keyword evidence="3" id="KW-1185">Reference proteome</keyword>
<dbReference type="SMART" id="SM00216">
    <property type="entry name" value="VWD"/>
    <property type="match status" value="1"/>
</dbReference>
<dbReference type="InterPro" id="IPR001846">
    <property type="entry name" value="VWF_type-D"/>
</dbReference>
<dbReference type="PROSITE" id="PS51233">
    <property type="entry name" value="VWFD"/>
    <property type="match status" value="1"/>
</dbReference>
<sequence>MVGWRGDLVLDATTQFLLHGLSGGDGPRCRAIRRVKKGKDGLVNVFGDSRAHAEIARNERADKLARRVALTKKTAADYDKFPLSFKLKDSPYCACDPTKIQDVLYVFEECPIFLRHRVTLKAEIDFVVERRNFPEIMENGINRGKSLKFCGKLTNGEESSLNRIELFWPNKSTSINTTHKYTKQSEGFTQSGEISLEIPLSTKHLVNTQYHYVQESKLSRGDATVDFDGERFGKGFFKQVLSKSQRNLDLATTDIEVENAHTPVGVKYIHEYDGTGNIDVKQATVFHLTNASRFNVTGKIDSFTWATGKNLKLMAIHGNRTLTFENDYEAKDKDLKQGSKIKWAKDVWINYDVHITNMTTADMESQRLVMNVWYPLRMFNLNAVYNLQDNLLDGKAVLNWNVKEENKTAELKAKWENPPTADANVHNVGISLAHPSFSKDVTLKGYYISTPLVMSNISLELQYSDYESEYLRLKSILQDNSNGPIRDYKFALTCSHPETNLDLEMRSEINIHSRWYYFDNFYRFQKNLFYEKLRHNRGLIDMKNSLINYERENETDYFKLNGTWALNYPIYKVLVWANRTAGNDTGVVVLSMKDKSLIAHLNSTDDVSYHLIGMIVDTRSAKLNAWRDYDDVTTVDLSSYIRLNHSRLLTSSVLWRPEIPSEIKSSAVYTLKQMYIQINETLTILKEAPMEAHLALKNVWTDAKPRIKDFLDDLNDLHVIKDDLDEFELFLNTSYNDNDFYVKDIVEFTYYVLDEMAIRNHLESLPGIVNDMWGMMGNTSKSIKDSLIFVVDTIKKAYANFLEMANKVLEADLMELVSERLEAAILQYDNFVRDLHMKLLEYWETTWVNATGRLMRYWKDLLKSMEPLFFKFLHYTESFVFTVWRSVMDFFYNRTHELTDSPYFNYVSTFGHEMDKFYKDLMNNDLLTNIKKYTKKIWSTIWTKIEKYIPFKDEIIALYSEFKSALESFMQTEQVVYVREKCKEVHDRLKWWYDYFLIGKALDKIWDIFYAKIVETTKTALQYEEEHRTPKTNFIFDPRKGEILLEQKLPMSWHAFNRTPDFSEISEYKAVKEFMNEWLTTNKSLWSYYYEIRPYMDINNVVPPFGGMAMMTGQGTIVTYDKVVFTISDPGTFLLTKDYKQDNVTVLMESNDQGRYNLVVLTKKNLIHVDLYKEQVSVGNSIPLTLPAIVDEYTVDRQADTLTIEGNVGIVISCNFLFKTCKLKVSGWYFARLGGLFGSFNNEQFDDMRLPNNTNTETVKWLGYGWNIEANKTELTQLENHEYKNDTQCDKFFRNKVSPLHPCFAVIDSSPFFEECLSGVDACALASAYLETCSQQHVPIHIPESCVQCVTPQGDEIEEGTFYELKYVPKSVDIVFVIEAQYCNKNLRKLKNMDIFVEAYDSKIQGAGITDNRYAIVGYGGTGVYRRPRALYVNNLLFTDPIELSQHFDNFFIEKSDLTKRNKTRPADVFAALSFAASLPYRAGVPRTIILMPCTGCDESTMKLDYSTIYQDLMDNSITLHILMDDEFTLSKKRAAKYLFGVDSTLAYTNKDYERLVGDIALRKQVKLPKDKLGVCTSLALESNGTIFAGKKLQGERGPARRFSTVFGGRAAQSVHVCESSARCECREAALHCRPCGQGGLMMGDLSSFWGMDEIDDLLDNAMD</sequence>
<evidence type="ECO:0000259" key="1">
    <source>
        <dbReference type="PROSITE" id="PS51233"/>
    </source>
</evidence>
<dbReference type="STRING" id="151549.A0A4C1TS65"/>
<dbReference type="Proteomes" id="UP000299102">
    <property type="component" value="Unassembled WGS sequence"/>
</dbReference>
<comment type="caution">
    <text evidence="2">The sequence shown here is derived from an EMBL/GenBank/DDBJ whole genome shotgun (WGS) entry which is preliminary data.</text>
</comment>
<name>A0A4C1TS65_EUMVA</name>
<proteinExistence type="predicted"/>
<dbReference type="EMBL" id="BGZK01000082">
    <property type="protein sequence ID" value="GBP16851.1"/>
    <property type="molecule type" value="Genomic_DNA"/>
</dbReference>